<dbReference type="AlphaFoldDB" id="A0A3A1UUB6"/>
<gene>
    <name evidence="8" type="primary">alr</name>
    <name evidence="8" type="ORF">D3P08_18900</name>
</gene>
<dbReference type="OrthoDB" id="9813814at2"/>
<dbReference type="PANTHER" id="PTHR30511">
    <property type="entry name" value="ALANINE RACEMASE"/>
    <property type="match status" value="1"/>
</dbReference>
<accession>A0A3A1UUB6</accession>
<evidence type="ECO:0000313" key="8">
    <source>
        <dbReference type="EMBL" id="RIX50772.1"/>
    </source>
</evidence>
<dbReference type="InterPro" id="IPR020622">
    <property type="entry name" value="Ala_racemase_pyridoxalP-BS"/>
</dbReference>
<dbReference type="PROSITE" id="PS00395">
    <property type="entry name" value="ALANINE_RACEMASE"/>
    <property type="match status" value="1"/>
</dbReference>
<dbReference type="Pfam" id="PF01168">
    <property type="entry name" value="Ala_racemase_N"/>
    <property type="match status" value="1"/>
</dbReference>
<dbReference type="EMBL" id="QXQA01000013">
    <property type="protein sequence ID" value="RIX50772.1"/>
    <property type="molecule type" value="Genomic_DNA"/>
</dbReference>
<evidence type="ECO:0000313" key="9">
    <source>
        <dbReference type="Proteomes" id="UP000266482"/>
    </source>
</evidence>
<comment type="catalytic activity">
    <reaction evidence="4">
        <text>L-alanine = D-alanine</text>
        <dbReference type="Rhea" id="RHEA:20249"/>
        <dbReference type="ChEBI" id="CHEBI:57416"/>
        <dbReference type="ChEBI" id="CHEBI:57972"/>
        <dbReference type="EC" id="5.1.1.1"/>
    </reaction>
</comment>
<dbReference type="InterPro" id="IPR009006">
    <property type="entry name" value="Ala_racemase/Decarboxylase_C"/>
</dbReference>
<dbReference type="RefSeq" id="WP_119601409.1">
    <property type="nucleotide sequence ID" value="NZ_QXQA01000013.1"/>
</dbReference>
<dbReference type="GO" id="GO:0030170">
    <property type="term" value="F:pyridoxal phosphate binding"/>
    <property type="evidence" value="ECO:0007669"/>
    <property type="project" value="UniProtKB-UniRule"/>
</dbReference>
<proteinExistence type="inferred from homology"/>
<dbReference type="InterPro" id="IPR001608">
    <property type="entry name" value="Ala_racemase_N"/>
</dbReference>
<organism evidence="8 9">
    <name type="scientific">Paenibacillus nanensis</name>
    <dbReference type="NCBI Taxonomy" id="393251"/>
    <lineage>
        <taxon>Bacteria</taxon>
        <taxon>Bacillati</taxon>
        <taxon>Bacillota</taxon>
        <taxon>Bacilli</taxon>
        <taxon>Bacillales</taxon>
        <taxon>Paenibacillaceae</taxon>
        <taxon>Paenibacillus</taxon>
    </lineage>
</organism>
<sequence>MDSYYRPTWAEISLDALHHNLKAVRDALPANCLLMASVKANAYGHGAVEIAEAAERFGVDYLGVAFLDEALQLRRAGIQSPILVLGFVPADALALARENDITISLFREDIRLAAEGLPADAGGRRLKAHIKIDTGMGRLGLLGHDEALAFIERCLQTPGLEVEGMFTHYAKADEMDKSYTKLQYERFSQLAKSVKNRGWTIPIIHAANSAAGMETPEWAGNMVRLGIAMYGLYPSEEVNKQVIELKPVLSLKSEVVWVKKAPPGWGISYGTRYVTQGDETIGTIPVGYADGFSRMLTGKAHGLIRGVKTPILGAICMDQCMIALEPVIEASAGEAVAPGEEVVLIGSQDGASITADDVAKQLDTINYEVTCMIAARVPRVYIEGGAVVKTRNHLA</sequence>
<feature type="active site" description="Proton acceptor; specific for L-alanine" evidence="4">
    <location>
        <position position="269"/>
    </location>
</feature>
<evidence type="ECO:0000259" key="7">
    <source>
        <dbReference type="SMART" id="SM01005"/>
    </source>
</evidence>
<comment type="similarity">
    <text evidence="4">Belongs to the alanine racemase family.</text>
</comment>
<dbReference type="EC" id="5.1.1.1" evidence="4"/>
<dbReference type="Pfam" id="PF00842">
    <property type="entry name" value="Ala_racemase_C"/>
    <property type="match status" value="1"/>
</dbReference>
<dbReference type="PRINTS" id="PR00992">
    <property type="entry name" value="ALARACEMASE"/>
</dbReference>
<feature type="binding site" evidence="4 6">
    <location>
        <position position="317"/>
    </location>
    <ligand>
        <name>substrate</name>
    </ligand>
</feature>
<reference evidence="8 9" key="1">
    <citation type="submission" date="2018-09" db="EMBL/GenBank/DDBJ databases">
        <title>Paenibacillus aracenensis nov. sp. isolated from a cave in southern Spain.</title>
        <authorList>
            <person name="Jurado V."/>
            <person name="Gutierrez-Patricio S."/>
            <person name="Gonzalez-Pimentel J.L."/>
            <person name="Miller A.Z."/>
            <person name="Laiz L."/>
            <person name="Saiz-Jimenez C."/>
        </authorList>
    </citation>
    <scope>NUCLEOTIDE SEQUENCE [LARGE SCALE GENOMIC DNA]</scope>
    <source>
        <strain evidence="8 9">DSM 22867</strain>
    </source>
</reference>
<dbReference type="GO" id="GO:0009252">
    <property type="term" value="P:peptidoglycan biosynthetic process"/>
    <property type="evidence" value="ECO:0007669"/>
    <property type="project" value="TreeGrafter"/>
</dbReference>
<dbReference type="Gene3D" id="3.20.20.10">
    <property type="entry name" value="Alanine racemase"/>
    <property type="match status" value="1"/>
</dbReference>
<evidence type="ECO:0000256" key="1">
    <source>
        <dbReference type="ARBA" id="ARBA00001933"/>
    </source>
</evidence>
<dbReference type="UniPathway" id="UPA00042">
    <property type="reaction ID" value="UER00497"/>
</dbReference>
<protein>
    <recommendedName>
        <fullName evidence="4">Alanine racemase</fullName>
        <ecNumber evidence="4">5.1.1.1</ecNumber>
    </recommendedName>
</protein>
<feature type="domain" description="Alanine racemase C-terminal" evidence="7">
    <location>
        <begin position="248"/>
        <end position="382"/>
    </location>
</feature>
<keyword evidence="2 4" id="KW-0663">Pyridoxal phosphate</keyword>
<dbReference type="InterPro" id="IPR000821">
    <property type="entry name" value="Ala_racemase"/>
</dbReference>
<dbReference type="CDD" id="cd00430">
    <property type="entry name" value="PLPDE_III_AR"/>
    <property type="match status" value="1"/>
</dbReference>
<comment type="cofactor">
    <cofactor evidence="1 4 5">
        <name>pyridoxal 5'-phosphate</name>
        <dbReference type="ChEBI" id="CHEBI:597326"/>
    </cofactor>
</comment>
<dbReference type="GO" id="GO:0008784">
    <property type="term" value="F:alanine racemase activity"/>
    <property type="evidence" value="ECO:0007669"/>
    <property type="project" value="UniProtKB-UniRule"/>
</dbReference>
<evidence type="ECO:0000256" key="3">
    <source>
        <dbReference type="ARBA" id="ARBA00023235"/>
    </source>
</evidence>
<keyword evidence="3 4" id="KW-0413">Isomerase</keyword>
<dbReference type="NCBIfam" id="TIGR00492">
    <property type="entry name" value="alr"/>
    <property type="match status" value="1"/>
</dbReference>
<dbReference type="SUPFAM" id="SSF51419">
    <property type="entry name" value="PLP-binding barrel"/>
    <property type="match status" value="1"/>
</dbReference>
<dbReference type="GO" id="GO:0030632">
    <property type="term" value="P:D-alanine biosynthetic process"/>
    <property type="evidence" value="ECO:0007669"/>
    <property type="project" value="UniProtKB-UniRule"/>
</dbReference>
<feature type="binding site" evidence="4 6">
    <location>
        <position position="138"/>
    </location>
    <ligand>
        <name>substrate</name>
    </ligand>
</feature>
<keyword evidence="9" id="KW-1185">Reference proteome</keyword>
<dbReference type="SMART" id="SM01005">
    <property type="entry name" value="Ala_racemase_C"/>
    <property type="match status" value="1"/>
</dbReference>
<dbReference type="FunFam" id="3.20.20.10:FF:000002">
    <property type="entry name" value="Alanine racemase"/>
    <property type="match status" value="1"/>
</dbReference>
<feature type="modified residue" description="N6-(pyridoxal phosphate)lysine" evidence="4 5">
    <location>
        <position position="39"/>
    </location>
</feature>
<comment type="caution">
    <text evidence="8">The sequence shown here is derived from an EMBL/GenBank/DDBJ whole genome shotgun (WGS) entry which is preliminary data.</text>
</comment>
<dbReference type="HAMAP" id="MF_01201">
    <property type="entry name" value="Ala_racemase"/>
    <property type="match status" value="1"/>
</dbReference>
<comment type="pathway">
    <text evidence="4">Amino-acid biosynthesis; D-alanine biosynthesis; D-alanine from L-alanine: step 1/1.</text>
</comment>
<dbReference type="SUPFAM" id="SSF50621">
    <property type="entry name" value="Alanine racemase C-terminal domain-like"/>
    <property type="match status" value="1"/>
</dbReference>
<evidence type="ECO:0000256" key="6">
    <source>
        <dbReference type="PIRSR" id="PIRSR600821-52"/>
    </source>
</evidence>
<comment type="function">
    <text evidence="4">Catalyzes the interconversion of L-alanine and D-alanine. May also act on other amino acids.</text>
</comment>
<evidence type="ECO:0000256" key="4">
    <source>
        <dbReference type="HAMAP-Rule" id="MF_01201"/>
    </source>
</evidence>
<evidence type="ECO:0000256" key="5">
    <source>
        <dbReference type="PIRSR" id="PIRSR600821-50"/>
    </source>
</evidence>
<name>A0A3A1UUB6_9BACL</name>
<dbReference type="InterPro" id="IPR029066">
    <property type="entry name" value="PLP-binding_barrel"/>
</dbReference>
<dbReference type="PANTHER" id="PTHR30511:SF0">
    <property type="entry name" value="ALANINE RACEMASE, CATABOLIC-RELATED"/>
    <property type="match status" value="1"/>
</dbReference>
<dbReference type="Proteomes" id="UP000266482">
    <property type="component" value="Unassembled WGS sequence"/>
</dbReference>
<dbReference type="InterPro" id="IPR011079">
    <property type="entry name" value="Ala_racemase_C"/>
</dbReference>
<evidence type="ECO:0000256" key="2">
    <source>
        <dbReference type="ARBA" id="ARBA00022898"/>
    </source>
</evidence>
<dbReference type="Gene3D" id="2.40.37.10">
    <property type="entry name" value="Lyase, Ornithine Decarboxylase, Chain A, domain 1"/>
    <property type="match status" value="1"/>
</dbReference>
<feature type="active site" description="Proton acceptor; specific for D-alanine" evidence="4">
    <location>
        <position position="39"/>
    </location>
</feature>
<dbReference type="GO" id="GO:0005829">
    <property type="term" value="C:cytosol"/>
    <property type="evidence" value="ECO:0007669"/>
    <property type="project" value="TreeGrafter"/>
</dbReference>